<dbReference type="PANTHER" id="PTHR43774">
    <property type="entry name" value="PEPTIDE METHIONINE SULFOXIDE REDUCTASE"/>
    <property type="match status" value="1"/>
</dbReference>
<gene>
    <name evidence="4 6" type="primary">msrA</name>
    <name evidence="6" type="ORF">HLH33_06060</name>
</gene>
<dbReference type="InterPro" id="IPR036509">
    <property type="entry name" value="Met_Sox_Rdtase_MsrA_sf"/>
</dbReference>
<evidence type="ECO:0000256" key="3">
    <source>
        <dbReference type="ARBA" id="ARBA00048782"/>
    </source>
</evidence>
<comment type="caution">
    <text evidence="6">The sequence shown here is derived from an EMBL/GenBank/DDBJ whole genome shotgun (WGS) entry which is preliminary data.</text>
</comment>
<comment type="function">
    <text evidence="4">Has an important function as a repair enzyme for proteins that have been inactivated by oxidation. Catalyzes the reversible oxidation-reduction of methionine sulfoxide in proteins to methionine.</text>
</comment>
<evidence type="ECO:0000313" key="7">
    <source>
        <dbReference type="Proteomes" id="UP000550787"/>
    </source>
</evidence>
<evidence type="ECO:0000256" key="1">
    <source>
        <dbReference type="ARBA" id="ARBA00023002"/>
    </source>
</evidence>
<accession>A0A7W4FE69</accession>
<dbReference type="NCBIfam" id="TIGR00401">
    <property type="entry name" value="msrA"/>
    <property type="match status" value="1"/>
</dbReference>
<sequence length="183" mass="20186">MTRAPRTEVAYLGGGCFWCVEAMLRELAGITDVAPGYAGGTLAAPTYEQVCSGRTGHAEIVRVTFDPAILSYADLVRIFFTIHDPTTLNRQGPDSGTQYRSVIFTATPEQAATARAVRDEIAASKLWADPIVTEILPLEQFYEAEDYHHNYFAKHPERGYCAAVISPKVSKVRRSFQDRLALG</sequence>
<dbReference type="EMBL" id="JABEQG010000007">
    <property type="protein sequence ID" value="MBB2155879.1"/>
    <property type="molecule type" value="Genomic_DNA"/>
</dbReference>
<dbReference type="GO" id="GO:0008113">
    <property type="term" value="F:peptide-methionine (S)-S-oxide reductase activity"/>
    <property type="evidence" value="ECO:0007669"/>
    <property type="project" value="UniProtKB-UniRule"/>
</dbReference>
<reference evidence="6 7" key="1">
    <citation type="submission" date="2020-04" db="EMBL/GenBank/DDBJ databases">
        <title>Description of novel Gluconacetobacter.</title>
        <authorList>
            <person name="Sombolestani A."/>
        </authorList>
    </citation>
    <scope>NUCLEOTIDE SEQUENCE [LARGE SCALE GENOMIC DNA]</scope>
    <source>
        <strain evidence="6 7">LMG 7603</strain>
    </source>
</reference>
<dbReference type="PANTHER" id="PTHR43774:SF1">
    <property type="entry name" value="PEPTIDE METHIONINE SULFOXIDE REDUCTASE MSRA 2"/>
    <property type="match status" value="1"/>
</dbReference>
<comment type="similarity">
    <text evidence="4">Belongs to the MsrA Met sulfoxide reductase family.</text>
</comment>
<dbReference type="Proteomes" id="UP000550787">
    <property type="component" value="Unassembled WGS sequence"/>
</dbReference>
<proteinExistence type="inferred from homology"/>
<dbReference type="EC" id="1.8.4.11" evidence="4"/>
<dbReference type="SUPFAM" id="SSF55068">
    <property type="entry name" value="Peptide methionine sulfoxide reductase"/>
    <property type="match status" value="1"/>
</dbReference>
<dbReference type="InterPro" id="IPR002569">
    <property type="entry name" value="Met_Sox_Rdtase_MsrA_dom"/>
</dbReference>
<evidence type="ECO:0000259" key="5">
    <source>
        <dbReference type="Pfam" id="PF01625"/>
    </source>
</evidence>
<keyword evidence="1 4" id="KW-0560">Oxidoreductase</keyword>
<comment type="catalytic activity">
    <reaction evidence="3 4">
        <text>[thioredoxin]-disulfide + L-methionine + H2O = L-methionine (S)-S-oxide + [thioredoxin]-dithiol</text>
        <dbReference type="Rhea" id="RHEA:19993"/>
        <dbReference type="Rhea" id="RHEA-COMP:10698"/>
        <dbReference type="Rhea" id="RHEA-COMP:10700"/>
        <dbReference type="ChEBI" id="CHEBI:15377"/>
        <dbReference type="ChEBI" id="CHEBI:29950"/>
        <dbReference type="ChEBI" id="CHEBI:50058"/>
        <dbReference type="ChEBI" id="CHEBI:57844"/>
        <dbReference type="ChEBI" id="CHEBI:58772"/>
        <dbReference type="EC" id="1.8.4.11"/>
    </reaction>
</comment>
<evidence type="ECO:0000256" key="2">
    <source>
        <dbReference type="ARBA" id="ARBA00047806"/>
    </source>
</evidence>
<name>A0A7W4FE69_GLUDI</name>
<dbReference type="AlphaFoldDB" id="A0A7W4FE69"/>
<evidence type="ECO:0000256" key="4">
    <source>
        <dbReference type="HAMAP-Rule" id="MF_01401"/>
    </source>
</evidence>
<feature type="active site" evidence="4">
    <location>
        <position position="16"/>
    </location>
</feature>
<dbReference type="Gene3D" id="3.30.1060.10">
    <property type="entry name" value="Peptide methionine sulphoxide reductase MsrA"/>
    <property type="match status" value="1"/>
</dbReference>
<organism evidence="6 7">
    <name type="scientific">Gluconacetobacter diazotrophicus</name>
    <name type="common">Acetobacter diazotrophicus</name>
    <dbReference type="NCBI Taxonomy" id="33996"/>
    <lineage>
        <taxon>Bacteria</taxon>
        <taxon>Pseudomonadati</taxon>
        <taxon>Pseudomonadota</taxon>
        <taxon>Alphaproteobacteria</taxon>
        <taxon>Acetobacterales</taxon>
        <taxon>Acetobacteraceae</taxon>
        <taxon>Gluconacetobacter</taxon>
    </lineage>
</organism>
<evidence type="ECO:0000313" key="6">
    <source>
        <dbReference type="EMBL" id="MBB2155879.1"/>
    </source>
</evidence>
<protein>
    <recommendedName>
        <fullName evidence="4">Peptide methionine sulfoxide reductase MsrA</fullName>
        <shortName evidence="4">Protein-methionine-S-oxide reductase</shortName>
        <ecNumber evidence="4">1.8.4.11</ecNumber>
    </recommendedName>
    <alternativeName>
        <fullName evidence="4">Peptide-methionine (S)-S-oxide reductase</fullName>
        <shortName evidence="4">Peptide Met(O) reductase</shortName>
    </alternativeName>
</protein>
<dbReference type="HAMAP" id="MF_01401">
    <property type="entry name" value="MsrA"/>
    <property type="match status" value="1"/>
</dbReference>
<comment type="catalytic activity">
    <reaction evidence="2 4">
        <text>L-methionyl-[protein] + [thioredoxin]-disulfide + H2O = L-methionyl-(S)-S-oxide-[protein] + [thioredoxin]-dithiol</text>
        <dbReference type="Rhea" id="RHEA:14217"/>
        <dbReference type="Rhea" id="RHEA-COMP:10698"/>
        <dbReference type="Rhea" id="RHEA-COMP:10700"/>
        <dbReference type="Rhea" id="RHEA-COMP:12313"/>
        <dbReference type="Rhea" id="RHEA-COMP:12315"/>
        <dbReference type="ChEBI" id="CHEBI:15377"/>
        <dbReference type="ChEBI" id="CHEBI:16044"/>
        <dbReference type="ChEBI" id="CHEBI:29950"/>
        <dbReference type="ChEBI" id="CHEBI:44120"/>
        <dbReference type="ChEBI" id="CHEBI:50058"/>
        <dbReference type="EC" id="1.8.4.11"/>
    </reaction>
</comment>
<dbReference type="Pfam" id="PF01625">
    <property type="entry name" value="PMSR"/>
    <property type="match status" value="1"/>
</dbReference>
<feature type="domain" description="Peptide methionine sulphoxide reductase MsrA" evidence="5">
    <location>
        <begin position="10"/>
        <end position="161"/>
    </location>
</feature>